<comment type="caution">
    <text evidence="4">The sequence shown here is derived from an EMBL/GenBank/DDBJ whole genome shotgun (WGS) entry which is preliminary data.</text>
</comment>
<sequence>MKSSLKRFFVFCSFFSLLFVFVSGAGADAAKDKLAYAQKSYEDLQKSEKRKSYKSLWLDVIKQFESVVRNYPDTEEGAKALFTEGVIYREMFNYSITLGELYKSEKTFKRFLREYPKHPLCADAQKNINEIKEQKEKNNLIRVSTVKPDPNGFPGRDKALAKDDKEEKPKKRVNKYLAKKEDSTPPQKPDKTEVAKVETPPPKIEEPVKTKTVKHQAPPDKEEPPKMDVAKVELPETSGDEDSAIEESSVIDSGTGGDFVAENDPSLPTGWESNENVKLASAEPPNERKEVVVDENPPVKTETASGAPHESRPNRSTADLPPPPQALPQPQPIAEVMTIRFFSDTDHTRIVVDTDSGITYKGASLPEDNDVGVGPRIYIDLFDTRLSPGLDSPITIGDGLVERIRWSQNREKIVRVVLDLDIAAEYNVFSLKNPDRVVIDVLRN</sequence>
<dbReference type="InterPro" id="IPR021731">
    <property type="entry name" value="AMIN_dom"/>
</dbReference>
<feature type="region of interest" description="Disordered" evidence="1">
    <location>
        <begin position="142"/>
        <end position="330"/>
    </location>
</feature>
<feature type="compositionally biased region" description="Pro residues" evidence="1">
    <location>
        <begin position="320"/>
        <end position="330"/>
    </location>
</feature>
<organism evidence="4 5">
    <name type="scientific">Candidatus Zymogenus saltonus</name>
    <dbReference type="NCBI Taxonomy" id="2844893"/>
    <lineage>
        <taxon>Bacteria</taxon>
        <taxon>Deltaproteobacteria</taxon>
        <taxon>Candidatus Zymogenia</taxon>
        <taxon>Candidatus Zymogeniales</taxon>
        <taxon>Candidatus Zymogenaceae</taxon>
        <taxon>Candidatus Zymogenus</taxon>
    </lineage>
</organism>
<feature type="compositionally biased region" description="Basic and acidic residues" evidence="1">
    <location>
        <begin position="178"/>
        <end position="196"/>
    </location>
</feature>
<accession>A0A9D8PMR7</accession>
<feature type="domain" description="AMIN" evidence="3">
    <location>
        <begin position="366"/>
        <end position="440"/>
    </location>
</feature>
<name>A0A9D8PMR7_9DELT</name>
<gene>
    <name evidence="4" type="ORF">JW984_03010</name>
</gene>
<dbReference type="AlphaFoldDB" id="A0A9D8PMR7"/>
<feature type="chain" id="PRO_5038404885" evidence="2">
    <location>
        <begin position="28"/>
        <end position="444"/>
    </location>
</feature>
<evidence type="ECO:0000256" key="1">
    <source>
        <dbReference type="SAM" id="MobiDB-lite"/>
    </source>
</evidence>
<reference evidence="4" key="1">
    <citation type="journal article" date="2021" name="Environ. Microbiol.">
        <title>Genomic characterization of three novel Desulfobacterota classes expand the metabolic and phylogenetic diversity of the phylum.</title>
        <authorList>
            <person name="Murphy C.L."/>
            <person name="Biggerstaff J."/>
            <person name="Eichhorn A."/>
            <person name="Ewing E."/>
            <person name="Shahan R."/>
            <person name="Soriano D."/>
            <person name="Stewart S."/>
            <person name="VanMol K."/>
            <person name="Walker R."/>
            <person name="Walters P."/>
            <person name="Elshahed M.S."/>
            <person name="Youssef N.H."/>
        </authorList>
    </citation>
    <scope>NUCLEOTIDE SEQUENCE</scope>
    <source>
        <strain evidence="4">Zod_Metabat.24</strain>
    </source>
</reference>
<dbReference type="InterPro" id="IPR011990">
    <property type="entry name" value="TPR-like_helical_dom_sf"/>
</dbReference>
<feature type="signal peptide" evidence="2">
    <location>
        <begin position="1"/>
        <end position="27"/>
    </location>
</feature>
<evidence type="ECO:0000313" key="5">
    <source>
        <dbReference type="Proteomes" id="UP000809273"/>
    </source>
</evidence>
<dbReference type="Proteomes" id="UP000809273">
    <property type="component" value="Unassembled WGS sequence"/>
</dbReference>
<feature type="compositionally biased region" description="Basic and acidic residues" evidence="1">
    <location>
        <begin position="155"/>
        <end position="169"/>
    </location>
</feature>
<feature type="compositionally biased region" description="Basic and acidic residues" evidence="1">
    <location>
        <begin position="217"/>
        <end position="234"/>
    </location>
</feature>
<dbReference type="Gene3D" id="1.25.40.10">
    <property type="entry name" value="Tetratricopeptide repeat domain"/>
    <property type="match status" value="1"/>
</dbReference>
<keyword evidence="2" id="KW-0732">Signal</keyword>
<dbReference type="Gene3D" id="2.60.40.3500">
    <property type="match status" value="1"/>
</dbReference>
<evidence type="ECO:0000313" key="4">
    <source>
        <dbReference type="EMBL" id="MBN1572148.1"/>
    </source>
</evidence>
<protein>
    <submittedName>
        <fullName evidence="4">AMIN domain-containing protein</fullName>
    </submittedName>
</protein>
<reference evidence="4" key="2">
    <citation type="submission" date="2021-01" db="EMBL/GenBank/DDBJ databases">
        <authorList>
            <person name="Hahn C.R."/>
            <person name="Youssef N.H."/>
            <person name="Elshahed M."/>
        </authorList>
    </citation>
    <scope>NUCLEOTIDE SEQUENCE</scope>
    <source>
        <strain evidence="4">Zod_Metabat.24</strain>
    </source>
</reference>
<evidence type="ECO:0000259" key="3">
    <source>
        <dbReference type="Pfam" id="PF11741"/>
    </source>
</evidence>
<proteinExistence type="predicted"/>
<evidence type="ECO:0000256" key="2">
    <source>
        <dbReference type="SAM" id="SignalP"/>
    </source>
</evidence>
<dbReference type="Pfam" id="PF11741">
    <property type="entry name" value="AMIN"/>
    <property type="match status" value="1"/>
</dbReference>
<dbReference type="EMBL" id="JAFGIX010000014">
    <property type="protein sequence ID" value="MBN1572148.1"/>
    <property type="molecule type" value="Genomic_DNA"/>
</dbReference>